<feature type="compositionally biased region" description="Low complexity" evidence="1">
    <location>
        <begin position="796"/>
        <end position="814"/>
    </location>
</feature>
<reference evidence="2" key="1">
    <citation type="journal article" date="2020" name="bioRxiv">
        <title>Comparative genomics of Chlamydomonas.</title>
        <authorList>
            <person name="Craig R.J."/>
            <person name="Hasan A.R."/>
            <person name="Ness R.W."/>
            <person name="Keightley P.D."/>
        </authorList>
    </citation>
    <scope>NUCLEOTIDE SEQUENCE</scope>
    <source>
        <strain evidence="2">CCAP 11/70</strain>
    </source>
</reference>
<feature type="region of interest" description="Disordered" evidence="1">
    <location>
        <begin position="795"/>
        <end position="818"/>
    </location>
</feature>
<feature type="region of interest" description="Disordered" evidence="1">
    <location>
        <begin position="851"/>
        <end position="883"/>
    </location>
</feature>
<feature type="compositionally biased region" description="Basic and acidic residues" evidence="1">
    <location>
        <begin position="857"/>
        <end position="869"/>
    </location>
</feature>
<feature type="region of interest" description="Disordered" evidence="1">
    <location>
        <begin position="586"/>
        <end position="764"/>
    </location>
</feature>
<sequence length="991" mass="98833">MTAAKGRMHSATDPPRDCADITSGCDDSSNKSREVLSLACQELAQAQYLQALALCAAGRGSEADPWARGLGLRHRLSDAVWAAASAAVHGTRSRDGGVPTGGMECGVNGTAGHEAGVPTGGKKYVGGGLPSLEEPRPAEACRPREAACREAVLVGAAGLGGGGDGSEGDTRAAGGLAAPLVCDGALTAGLHTRLAAAFDPRGPTPYWRQHRYGRRRTPFFSYLYRLDQPPSSVVEEAIQALHARLTNAAQPATGAAETEGTCGKIPDPAAVAGLRSALSGAAVVEWWAHTRDPSAAHQLHFDVNEDVLRKGLGAYRLAHPRLSSVVFLGPGAEPEALPEVQPEAQPEVQPEAQPEVQPEAQPEAQPAAASGAAARGSEVEAEAVGPRSSAASSGASGGGAGPVEGRCRGGPTLVLDQTPQGSVMPQAANTSNGSGAARPCTTPGDRPPLAERAWVVGPWPNRWLVFPGDRLHGVLPEPPHPAKGPSGGFGAPPDPAKASTSAPSGSGGPGLGAGSGAVRAPAAGPAGPTAGPAGPTAGPSGPTASQAGRRTTLILAWWGPERLQTATPAPPLRLEATALWRRAGHRAGKAGGAGGGGRAAALASASGSESEPEPEPELELEAEAESASASGAERSAETSAESEESEEGDGDSDSDGTSGGSESDISSSSSSGSGEPPGAAVGGAPPSPLDWRPAGHLRPGMLPARAAAPAVRQPAAAPATDLSGGHAPAQQDVPAAKRRRMVGPGPGSAAAGDTEAADEAEAAARAGAGASTEVVARAAALIPPTWLDCFAQLQRGQPEADGGPGAGPLEAAGEVRAQQGSWWTPAAVSPAWAPVPQGPSGLLLAEPAIGTSAPSWGEREGREEGRQAEEQAGAGDGGGAGRATSAFVAAEGGRSAEAFELGRQAARGMALALGLSPRQAGVRGAGVDGRVEAAGADGASGLSPAAGESVAGETVAETLAGCLALPELRFFLRSEHDFARLYLPPQQQQSL</sequence>
<feature type="compositionally biased region" description="Low complexity" evidence="1">
    <location>
        <begin position="333"/>
        <end position="394"/>
    </location>
</feature>
<organism evidence="2 3">
    <name type="scientific">Edaphochlamys debaryana</name>
    <dbReference type="NCBI Taxonomy" id="47281"/>
    <lineage>
        <taxon>Eukaryota</taxon>
        <taxon>Viridiplantae</taxon>
        <taxon>Chlorophyta</taxon>
        <taxon>core chlorophytes</taxon>
        <taxon>Chlorophyceae</taxon>
        <taxon>CS clade</taxon>
        <taxon>Chlamydomonadales</taxon>
        <taxon>Chlamydomonadales incertae sedis</taxon>
        <taxon>Edaphochlamys</taxon>
    </lineage>
</organism>
<dbReference type="Proteomes" id="UP000612055">
    <property type="component" value="Unassembled WGS sequence"/>
</dbReference>
<feature type="compositionally biased region" description="Polar residues" evidence="1">
    <location>
        <begin position="415"/>
        <end position="434"/>
    </location>
</feature>
<feature type="compositionally biased region" description="Acidic residues" evidence="1">
    <location>
        <begin position="610"/>
        <end position="624"/>
    </location>
</feature>
<keyword evidence="3" id="KW-1185">Reference proteome</keyword>
<feature type="region of interest" description="Disordered" evidence="1">
    <location>
        <begin position="475"/>
        <end position="547"/>
    </location>
</feature>
<feature type="compositionally biased region" description="Acidic residues" evidence="1">
    <location>
        <begin position="640"/>
        <end position="654"/>
    </location>
</feature>
<protein>
    <submittedName>
        <fullName evidence="2">Uncharacterized protein</fullName>
    </submittedName>
</protein>
<feature type="compositionally biased region" description="Low complexity" evidence="1">
    <location>
        <begin position="703"/>
        <end position="719"/>
    </location>
</feature>
<evidence type="ECO:0000313" key="3">
    <source>
        <dbReference type="Proteomes" id="UP000612055"/>
    </source>
</evidence>
<dbReference type="EMBL" id="JAEHOE010000027">
    <property type="protein sequence ID" value="KAG2495035.1"/>
    <property type="molecule type" value="Genomic_DNA"/>
</dbReference>
<name>A0A835Y9W4_9CHLO</name>
<proteinExistence type="predicted"/>
<dbReference type="AlphaFoldDB" id="A0A835Y9W4"/>
<feature type="compositionally biased region" description="Low complexity" evidence="1">
    <location>
        <begin position="625"/>
        <end position="639"/>
    </location>
</feature>
<evidence type="ECO:0000256" key="1">
    <source>
        <dbReference type="SAM" id="MobiDB-lite"/>
    </source>
</evidence>
<feature type="compositionally biased region" description="Low complexity" evidence="1">
    <location>
        <begin position="599"/>
        <end position="609"/>
    </location>
</feature>
<feature type="compositionally biased region" description="Low complexity" evidence="1">
    <location>
        <begin position="516"/>
        <end position="545"/>
    </location>
</feature>
<feature type="compositionally biased region" description="Low complexity" evidence="1">
    <location>
        <begin position="660"/>
        <end position="684"/>
    </location>
</feature>
<gene>
    <name evidence="2" type="ORF">HYH03_006967</name>
</gene>
<dbReference type="OrthoDB" id="552399at2759"/>
<accession>A0A835Y9W4</accession>
<feature type="region of interest" description="Disordered" evidence="1">
    <location>
        <begin position="333"/>
        <end position="449"/>
    </location>
</feature>
<feature type="compositionally biased region" description="Gly residues" evidence="1">
    <location>
        <begin position="589"/>
        <end position="598"/>
    </location>
</feature>
<evidence type="ECO:0000313" key="2">
    <source>
        <dbReference type="EMBL" id="KAG2495035.1"/>
    </source>
</evidence>
<comment type="caution">
    <text evidence="2">The sequence shown here is derived from an EMBL/GenBank/DDBJ whole genome shotgun (WGS) entry which is preliminary data.</text>
</comment>
<feature type="compositionally biased region" description="Gly residues" evidence="1">
    <location>
        <begin position="505"/>
        <end position="515"/>
    </location>
</feature>